<reference evidence="2" key="1">
    <citation type="journal article" date="2019" name="Nat. Commun.">
        <title>The genome of broomcorn millet.</title>
        <authorList>
            <person name="Zou C."/>
            <person name="Miki D."/>
            <person name="Li D."/>
            <person name="Tang Q."/>
            <person name="Xiao L."/>
            <person name="Rajput S."/>
            <person name="Deng P."/>
            <person name="Jia W."/>
            <person name="Huang R."/>
            <person name="Zhang M."/>
            <person name="Sun Y."/>
            <person name="Hu J."/>
            <person name="Fu X."/>
            <person name="Schnable P.S."/>
            <person name="Li F."/>
            <person name="Zhang H."/>
            <person name="Feng B."/>
            <person name="Zhu X."/>
            <person name="Liu R."/>
            <person name="Schnable J.C."/>
            <person name="Zhu J.-K."/>
            <person name="Zhang H."/>
        </authorList>
    </citation>
    <scope>NUCLEOTIDE SEQUENCE [LARGE SCALE GENOMIC DNA]</scope>
</reference>
<comment type="caution">
    <text evidence="1">The sequence shown here is derived from an EMBL/GenBank/DDBJ whole genome shotgun (WGS) entry which is preliminary data.</text>
</comment>
<dbReference type="EMBL" id="PQIB02000003">
    <property type="protein sequence ID" value="RLN28441.1"/>
    <property type="molecule type" value="Genomic_DNA"/>
</dbReference>
<dbReference type="GO" id="GO:0006508">
    <property type="term" value="P:proteolysis"/>
    <property type="evidence" value="ECO:0007669"/>
    <property type="project" value="InterPro"/>
</dbReference>
<gene>
    <name evidence="1" type="ORF">C2845_PM05G34790</name>
</gene>
<evidence type="ECO:0000313" key="2">
    <source>
        <dbReference type="Proteomes" id="UP000275267"/>
    </source>
</evidence>
<name>A0A3L6SXF2_PANMI</name>
<accession>A0A3L6SXF2</accession>
<dbReference type="Gene3D" id="3.40.50.200">
    <property type="entry name" value="Peptidase S8/S53 domain"/>
    <property type="match status" value="1"/>
</dbReference>
<proteinExistence type="predicted"/>
<protein>
    <submittedName>
        <fullName evidence="1">Uncharacterized protein</fullName>
    </submittedName>
</protein>
<dbReference type="AlphaFoldDB" id="A0A3L6SXF2"/>
<dbReference type="GO" id="GO:0004252">
    <property type="term" value="F:serine-type endopeptidase activity"/>
    <property type="evidence" value="ECO:0007669"/>
    <property type="project" value="InterPro"/>
</dbReference>
<evidence type="ECO:0000313" key="1">
    <source>
        <dbReference type="EMBL" id="RLN28441.1"/>
    </source>
</evidence>
<dbReference type="Proteomes" id="UP000275267">
    <property type="component" value="Unassembled WGS sequence"/>
</dbReference>
<dbReference type="SUPFAM" id="SSF52743">
    <property type="entry name" value="Subtilisin-like"/>
    <property type="match status" value="1"/>
</dbReference>
<organism evidence="1 2">
    <name type="scientific">Panicum miliaceum</name>
    <name type="common">Proso millet</name>
    <name type="synonym">Broomcorn millet</name>
    <dbReference type="NCBI Taxonomy" id="4540"/>
    <lineage>
        <taxon>Eukaryota</taxon>
        <taxon>Viridiplantae</taxon>
        <taxon>Streptophyta</taxon>
        <taxon>Embryophyta</taxon>
        <taxon>Tracheophyta</taxon>
        <taxon>Spermatophyta</taxon>
        <taxon>Magnoliopsida</taxon>
        <taxon>Liliopsida</taxon>
        <taxon>Poales</taxon>
        <taxon>Poaceae</taxon>
        <taxon>PACMAD clade</taxon>
        <taxon>Panicoideae</taxon>
        <taxon>Panicodae</taxon>
        <taxon>Paniceae</taxon>
        <taxon>Panicinae</taxon>
        <taxon>Panicum</taxon>
        <taxon>Panicum sect. Panicum</taxon>
    </lineage>
</organism>
<keyword evidence="2" id="KW-1185">Reference proteome</keyword>
<dbReference type="InterPro" id="IPR036852">
    <property type="entry name" value="Peptidase_S8/S53_dom_sf"/>
</dbReference>
<sequence length="119" mass="13020">MDRSLMAGVVTDDVYDDNVVFGQSLAHRQWLVPYINDEVLKAYSFLALPGRPSIHPRHHYGRCYFGPHGAFFSSRYFPAILTPDVLAAGVNILGGIPYQGGDGPVHFGIMSGISMAVHT</sequence>